<evidence type="ECO:0000313" key="2">
    <source>
        <dbReference type="Proteomes" id="UP001501074"/>
    </source>
</evidence>
<dbReference type="Proteomes" id="UP001501074">
    <property type="component" value="Unassembled WGS sequence"/>
</dbReference>
<name>A0ABP7ANE2_9ACTN</name>
<accession>A0ABP7ANE2</accession>
<evidence type="ECO:0000313" key="1">
    <source>
        <dbReference type="EMBL" id="GAA3636097.1"/>
    </source>
</evidence>
<reference evidence="2" key="1">
    <citation type="journal article" date="2019" name="Int. J. Syst. Evol. Microbiol.">
        <title>The Global Catalogue of Microorganisms (GCM) 10K type strain sequencing project: providing services to taxonomists for standard genome sequencing and annotation.</title>
        <authorList>
            <consortium name="The Broad Institute Genomics Platform"/>
            <consortium name="The Broad Institute Genome Sequencing Center for Infectious Disease"/>
            <person name="Wu L."/>
            <person name="Ma J."/>
        </authorList>
    </citation>
    <scope>NUCLEOTIDE SEQUENCE [LARGE SCALE GENOMIC DNA]</scope>
    <source>
        <strain evidence="2">JCM 16902</strain>
    </source>
</reference>
<dbReference type="EMBL" id="BAAAZO010000012">
    <property type="protein sequence ID" value="GAA3636097.1"/>
    <property type="molecule type" value="Genomic_DNA"/>
</dbReference>
<organism evidence="1 2">
    <name type="scientific">Kineosporia mesophila</name>
    <dbReference type="NCBI Taxonomy" id="566012"/>
    <lineage>
        <taxon>Bacteria</taxon>
        <taxon>Bacillati</taxon>
        <taxon>Actinomycetota</taxon>
        <taxon>Actinomycetes</taxon>
        <taxon>Kineosporiales</taxon>
        <taxon>Kineosporiaceae</taxon>
        <taxon>Kineosporia</taxon>
    </lineage>
</organism>
<comment type="caution">
    <text evidence="1">The sequence shown here is derived from an EMBL/GenBank/DDBJ whole genome shotgun (WGS) entry which is preliminary data.</text>
</comment>
<keyword evidence="2" id="KW-1185">Reference proteome</keyword>
<proteinExistence type="predicted"/>
<sequence>MWCYDSPVAFEWLEDSLRQLNRIQPQEVHQALATERRWPRMAIDSESGLRVLTIWARTAGNRPLVIATRKRTEWDWQCLGARDMKPAEVAEFEKWENG</sequence>
<gene>
    <name evidence="1" type="ORF">GCM10022223_63170</name>
</gene>
<protein>
    <submittedName>
        <fullName evidence="1">Uncharacterized protein</fullName>
    </submittedName>
</protein>